<evidence type="ECO:0000313" key="2">
    <source>
        <dbReference type="EMBL" id="THE64510.1"/>
    </source>
</evidence>
<gene>
    <name evidence="2" type="ORF">D8Y22_12770</name>
</gene>
<name>A0A4S3TLN0_9EURY</name>
<keyword evidence="1" id="KW-0812">Transmembrane</keyword>
<keyword evidence="1" id="KW-0472">Membrane</keyword>
<dbReference type="RefSeq" id="WP_141465076.1">
    <property type="nucleotide sequence ID" value="NZ_RBZW01000032.1"/>
</dbReference>
<proteinExistence type="predicted"/>
<keyword evidence="1" id="KW-1133">Transmembrane helix</keyword>
<reference evidence="2 3" key="1">
    <citation type="submission" date="2018-10" db="EMBL/GenBank/DDBJ databases">
        <title>Natronolimnobius sp. XQ-INN 246 isolated from Inner Mongolia Autonomous Region of China.</title>
        <authorList>
            <person name="Xue Q."/>
        </authorList>
    </citation>
    <scope>NUCLEOTIDE SEQUENCE [LARGE SCALE GENOMIC DNA]</scope>
    <source>
        <strain evidence="2 3">XQ-INN 246</strain>
    </source>
</reference>
<feature type="transmembrane region" description="Helical" evidence="1">
    <location>
        <begin position="48"/>
        <end position="70"/>
    </location>
</feature>
<dbReference type="AlphaFoldDB" id="A0A4S3TLN0"/>
<sequence length="82" mass="8295">MNTTGTLASLTLVAILGVATTVAAAGFYAGEADATGVETALFETLDTVAGPLFVALILLLFVVFVVSIAITSKNSIYGGRGR</sequence>
<accession>A0A4S3TLN0</accession>
<keyword evidence="3" id="KW-1185">Reference proteome</keyword>
<dbReference type="EMBL" id="RBZW01000032">
    <property type="protein sequence ID" value="THE64510.1"/>
    <property type="molecule type" value="Genomic_DNA"/>
</dbReference>
<dbReference type="Proteomes" id="UP000318864">
    <property type="component" value="Unassembled WGS sequence"/>
</dbReference>
<organism evidence="2 3">
    <name type="scientific">Salinadaptatus halalkaliphilus</name>
    <dbReference type="NCBI Taxonomy" id="2419781"/>
    <lineage>
        <taxon>Archaea</taxon>
        <taxon>Methanobacteriati</taxon>
        <taxon>Methanobacteriota</taxon>
        <taxon>Stenosarchaea group</taxon>
        <taxon>Halobacteria</taxon>
        <taxon>Halobacteriales</taxon>
        <taxon>Natrialbaceae</taxon>
        <taxon>Salinadaptatus</taxon>
    </lineage>
</organism>
<comment type="caution">
    <text evidence="2">The sequence shown here is derived from an EMBL/GenBank/DDBJ whole genome shotgun (WGS) entry which is preliminary data.</text>
</comment>
<evidence type="ECO:0000313" key="3">
    <source>
        <dbReference type="Proteomes" id="UP000318864"/>
    </source>
</evidence>
<protein>
    <submittedName>
        <fullName evidence="2">Uncharacterized protein</fullName>
    </submittedName>
</protein>
<evidence type="ECO:0000256" key="1">
    <source>
        <dbReference type="SAM" id="Phobius"/>
    </source>
</evidence>